<dbReference type="Gene3D" id="3.40.50.1820">
    <property type="entry name" value="alpha/beta hydrolase"/>
    <property type="match status" value="1"/>
</dbReference>
<accession>A0A443S543</accession>
<keyword evidence="3" id="KW-1185">Reference proteome</keyword>
<dbReference type="SUPFAM" id="SSF53474">
    <property type="entry name" value="alpha/beta-Hydrolases"/>
    <property type="match status" value="1"/>
</dbReference>
<dbReference type="AlphaFoldDB" id="A0A443S543"/>
<proteinExistence type="predicted"/>
<dbReference type="VEuPathDB" id="VectorBase:LDEU009388"/>
<feature type="signal peptide" evidence="1">
    <location>
        <begin position="1"/>
        <end position="17"/>
    </location>
</feature>
<dbReference type="Proteomes" id="UP000288716">
    <property type="component" value="Unassembled WGS sequence"/>
</dbReference>
<protein>
    <submittedName>
        <fullName evidence="2">Uncharacterized protein</fullName>
    </submittedName>
</protein>
<evidence type="ECO:0000313" key="2">
    <source>
        <dbReference type="EMBL" id="RWS22652.1"/>
    </source>
</evidence>
<dbReference type="EMBL" id="NCKV01008230">
    <property type="protein sequence ID" value="RWS22652.1"/>
    <property type="molecule type" value="Genomic_DNA"/>
</dbReference>
<organism evidence="2 3">
    <name type="scientific">Leptotrombidium deliense</name>
    <dbReference type="NCBI Taxonomy" id="299467"/>
    <lineage>
        <taxon>Eukaryota</taxon>
        <taxon>Metazoa</taxon>
        <taxon>Ecdysozoa</taxon>
        <taxon>Arthropoda</taxon>
        <taxon>Chelicerata</taxon>
        <taxon>Arachnida</taxon>
        <taxon>Acari</taxon>
        <taxon>Acariformes</taxon>
        <taxon>Trombidiformes</taxon>
        <taxon>Prostigmata</taxon>
        <taxon>Anystina</taxon>
        <taxon>Parasitengona</taxon>
        <taxon>Trombiculoidea</taxon>
        <taxon>Trombiculidae</taxon>
        <taxon>Leptotrombidium</taxon>
    </lineage>
</organism>
<dbReference type="OrthoDB" id="6435669at2759"/>
<reference evidence="2 3" key="1">
    <citation type="journal article" date="2018" name="Gigascience">
        <title>Genomes of trombidid mites reveal novel predicted allergens and laterally-transferred genes associated with secondary metabolism.</title>
        <authorList>
            <person name="Dong X."/>
            <person name="Chaisiri K."/>
            <person name="Xia D."/>
            <person name="Armstrong S.D."/>
            <person name="Fang Y."/>
            <person name="Donnelly M.J."/>
            <person name="Kadowaki T."/>
            <person name="McGarry J.W."/>
            <person name="Darby A.C."/>
            <person name="Makepeace B.L."/>
        </authorList>
    </citation>
    <scope>NUCLEOTIDE SEQUENCE [LARGE SCALE GENOMIC DNA]</scope>
    <source>
        <strain evidence="2">UoL-UT</strain>
    </source>
</reference>
<comment type="caution">
    <text evidence="2">The sequence shown here is derived from an EMBL/GenBank/DDBJ whole genome shotgun (WGS) entry which is preliminary data.</text>
</comment>
<keyword evidence="1" id="KW-0732">Signal</keyword>
<name>A0A443S543_9ACAR</name>
<evidence type="ECO:0000313" key="3">
    <source>
        <dbReference type="Proteomes" id="UP000288716"/>
    </source>
</evidence>
<gene>
    <name evidence="2" type="ORF">B4U80_14893</name>
</gene>
<sequence>MVYFTSLILILAGSAYSADILFYKQSHKRCTGKNFTDIGFVPMVPSLKCLFLMLPQCEEPQEFESKFYIYDFKNFGCSTPKCNHRRILELLVVDHEKHGECQPVAYRCKDYYDFIHGNCASCENNGCQLFGYGNQIVESVNIKQPFRFTIAQRWFSVNACQDVKEIEINYMSNIDEKFVLLNRIIFKITYTYPCRIRRQYSTRLCADGDGKLFTQCESN</sequence>
<evidence type="ECO:0000256" key="1">
    <source>
        <dbReference type="SAM" id="SignalP"/>
    </source>
</evidence>
<feature type="chain" id="PRO_5019058167" evidence="1">
    <location>
        <begin position="18"/>
        <end position="219"/>
    </location>
</feature>
<dbReference type="InterPro" id="IPR029058">
    <property type="entry name" value="AB_hydrolase_fold"/>
</dbReference>